<accession>A0AAV7RI14</accession>
<organism evidence="2 3">
    <name type="scientific">Pleurodeles waltl</name>
    <name type="common">Iberian ribbed newt</name>
    <dbReference type="NCBI Taxonomy" id="8319"/>
    <lineage>
        <taxon>Eukaryota</taxon>
        <taxon>Metazoa</taxon>
        <taxon>Chordata</taxon>
        <taxon>Craniata</taxon>
        <taxon>Vertebrata</taxon>
        <taxon>Euteleostomi</taxon>
        <taxon>Amphibia</taxon>
        <taxon>Batrachia</taxon>
        <taxon>Caudata</taxon>
        <taxon>Salamandroidea</taxon>
        <taxon>Salamandridae</taxon>
        <taxon>Pleurodelinae</taxon>
        <taxon>Pleurodeles</taxon>
    </lineage>
</organism>
<dbReference type="AlphaFoldDB" id="A0AAV7RI14"/>
<dbReference type="Proteomes" id="UP001066276">
    <property type="component" value="Chromosome 5"/>
</dbReference>
<dbReference type="EMBL" id="JANPWB010000009">
    <property type="protein sequence ID" value="KAJ1151150.1"/>
    <property type="molecule type" value="Genomic_DNA"/>
</dbReference>
<sequence>MSLRQPRPGASQTGTPRGNQPTRATLDQPPALRETAERRAPAPPPAAGGIQIVQVRSRAEDARRTGRQASALPCSHPPAGVPARARGAVHTRTGRHRPGRGPTRPPEAPAAGAKMPPSSTPAPRQQRRPPRRPRSRTRPRRGSAHASAGRTAQPGPAPSGPRKHCGQPPPGARRQNRSGTGGPKGLQRRPSTNAVPRPDK</sequence>
<feature type="compositionally biased region" description="Basic residues" evidence="1">
    <location>
        <begin position="87"/>
        <end position="99"/>
    </location>
</feature>
<gene>
    <name evidence="2" type="ORF">NDU88_003937</name>
</gene>
<feature type="compositionally biased region" description="Low complexity" evidence="1">
    <location>
        <begin position="109"/>
        <end position="124"/>
    </location>
</feature>
<protein>
    <submittedName>
        <fullName evidence="2">Uncharacterized protein</fullName>
    </submittedName>
</protein>
<keyword evidence="3" id="KW-1185">Reference proteome</keyword>
<feature type="compositionally biased region" description="Polar residues" evidence="1">
    <location>
        <begin position="10"/>
        <end position="25"/>
    </location>
</feature>
<proteinExistence type="predicted"/>
<comment type="caution">
    <text evidence="2">The sequence shown here is derived from an EMBL/GenBank/DDBJ whole genome shotgun (WGS) entry which is preliminary data.</text>
</comment>
<evidence type="ECO:0000313" key="3">
    <source>
        <dbReference type="Proteomes" id="UP001066276"/>
    </source>
</evidence>
<feature type="region of interest" description="Disordered" evidence="1">
    <location>
        <begin position="1"/>
        <end position="200"/>
    </location>
</feature>
<feature type="compositionally biased region" description="Basic residues" evidence="1">
    <location>
        <begin position="125"/>
        <end position="143"/>
    </location>
</feature>
<reference evidence="2" key="1">
    <citation type="journal article" date="2022" name="bioRxiv">
        <title>Sequencing and chromosome-scale assembly of the giantPleurodeles waltlgenome.</title>
        <authorList>
            <person name="Brown T."/>
            <person name="Elewa A."/>
            <person name="Iarovenko S."/>
            <person name="Subramanian E."/>
            <person name="Araus A.J."/>
            <person name="Petzold A."/>
            <person name="Susuki M."/>
            <person name="Suzuki K.-i.T."/>
            <person name="Hayashi T."/>
            <person name="Toyoda A."/>
            <person name="Oliveira C."/>
            <person name="Osipova E."/>
            <person name="Leigh N.D."/>
            <person name="Simon A."/>
            <person name="Yun M.H."/>
        </authorList>
    </citation>
    <scope>NUCLEOTIDE SEQUENCE</scope>
    <source>
        <strain evidence="2">20211129_DDA</strain>
        <tissue evidence="2">Liver</tissue>
    </source>
</reference>
<evidence type="ECO:0000313" key="2">
    <source>
        <dbReference type="EMBL" id="KAJ1151150.1"/>
    </source>
</evidence>
<name>A0AAV7RI14_PLEWA</name>
<evidence type="ECO:0000256" key="1">
    <source>
        <dbReference type="SAM" id="MobiDB-lite"/>
    </source>
</evidence>